<reference evidence="2" key="1">
    <citation type="journal article" date="2022" name="Nat. Commun.">
        <title>Chromosome evolution and the genetic basis of agronomically important traits in greater yam.</title>
        <authorList>
            <person name="Bredeson J.V."/>
            <person name="Lyons J.B."/>
            <person name="Oniyinde I.O."/>
            <person name="Okereke N.R."/>
            <person name="Kolade O."/>
            <person name="Nnabue I."/>
            <person name="Nwadili C.O."/>
            <person name="Hribova E."/>
            <person name="Parker M."/>
            <person name="Nwogha J."/>
            <person name="Shu S."/>
            <person name="Carlson J."/>
            <person name="Kariba R."/>
            <person name="Muthemba S."/>
            <person name="Knop K."/>
            <person name="Barton G.J."/>
            <person name="Sherwood A.V."/>
            <person name="Lopez-Montes A."/>
            <person name="Asiedu R."/>
            <person name="Jamnadass R."/>
            <person name="Muchugi A."/>
            <person name="Goodstein D."/>
            <person name="Egesi C.N."/>
            <person name="Featherston J."/>
            <person name="Asfaw A."/>
            <person name="Simpson G.G."/>
            <person name="Dolezel J."/>
            <person name="Hendre P.S."/>
            <person name="Van Deynze A."/>
            <person name="Kumar P.L."/>
            <person name="Obidiegwu J.E."/>
            <person name="Bhattacharjee R."/>
            <person name="Rokhsar D.S."/>
        </authorList>
    </citation>
    <scope>NUCLEOTIDE SEQUENCE [LARGE SCALE GENOMIC DNA]</scope>
    <source>
        <strain evidence="2">cv. TDa95/00328</strain>
    </source>
</reference>
<accession>A0ACB7V7K0</accession>
<dbReference type="EMBL" id="CM037021">
    <property type="protein sequence ID" value="KAH7669538.1"/>
    <property type="molecule type" value="Genomic_DNA"/>
</dbReference>
<keyword evidence="1" id="KW-0808">Transferase</keyword>
<evidence type="ECO:0000313" key="2">
    <source>
        <dbReference type="Proteomes" id="UP000827976"/>
    </source>
</evidence>
<protein>
    <submittedName>
        <fullName evidence="1">RNA uridylyltransferase protein</fullName>
        <ecNumber evidence="1">2.7.7.52</ecNumber>
    </submittedName>
</protein>
<dbReference type="Proteomes" id="UP000827976">
    <property type="component" value="Chromosome 11"/>
</dbReference>
<gene>
    <name evidence="1" type="ORF">IHE45_11G084600</name>
</gene>
<organism evidence="1 2">
    <name type="scientific">Dioscorea alata</name>
    <name type="common">Purple yam</name>
    <dbReference type="NCBI Taxonomy" id="55571"/>
    <lineage>
        <taxon>Eukaryota</taxon>
        <taxon>Viridiplantae</taxon>
        <taxon>Streptophyta</taxon>
        <taxon>Embryophyta</taxon>
        <taxon>Tracheophyta</taxon>
        <taxon>Spermatophyta</taxon>
        <taxon>Magnoliopsida</taxon>
        <taxon>Liliopsida</taxon>
        <taxon>Dioscoreales</taxon>
        <taxon>Dioscoreaceae</taxon>
        <taxon>Dioscorea</taxon>
    </lineage>
</organism>
<sequence length="547" mass="62126">MKLNRKELCKRATNLELKEQKKFHGNPEAMSVLEALLLDVYATLRPEPRDYELRKRLVQVFNIMVKDIFGSSNGYPTVEAFGSFTMDLFTSTSDLDLSLNFSGEKAFTFPRERKISVLMKFADALYSFQSKVQMQSLYKGHVSGVIPIMRARVPVVKFVDCGTGIECDISVENKDGISRSSIFAIVSSIDERFRILSHLIKFWAKVHDINSAKDHTLSSLTIISLVAFHLQTRDPPILPPFSTLFKDGTDIAKVQNVAFGLKSFGRRNKESVAGLFVSLLNKLSAVESLWRHGLCVSVYEGSWISKAWKPGVGNMNVEDYLDRSENFARVVRKNEMHKIYTCIRSTIDNLSAFMNGQCDASMLKKCLFESIPLRKPLNQLANGEDLKRKYPFHGSAAPLSEDTFIKRRRFVKAGGEGRQFIAAGGEHSGLYEPLRSTSFPRLPIPQQMPANSSRYIQRGHPLEPPVTPSQWASQIGSHVERHSHHPFTQLSYQSANVSLPLFLSLLQYYESTNNRHDHHLTLHRPWDNRPTIPLPGYCNQDIRHPFY</sequence>
<proteinExistence type="predicted"/>
<evidence type="ECO:0000313" key="1">
    <source>
        <dbReference type="EMBL" id="KAH7669538.1"/>
    </source>
</evidence>
<comment type="caution">
    <text evidence="1">The sequence shown here is derived from an EMBL/GenBank/DDBJ whole genome shotgun (WGS) entry which is preliminary data.</text>
</comment>
<keyword evidence="2" id="KW-1185">Reference proteome</keyword>
<name>A0ACB7V7K0_DIOAL</name>
<keyword evidence="1" id="KW-0548">Nucleotidyltransferase</keyword>
<dbReference type="EC" id="2.7.7.52" evidence="1"/>